<dbReference type="SMART" id="SM00458">
    <property type="entry name" value="RICIN"/>
    <property type="match status" value="1"/>
</dbReference>
<dbReference type="SUPFAM" id="SSF50370">
    <property type="entry name" value="Ricin B-like lectins"/>
    <property type="match status" value="1"/>
</dbReference>
<evidence type="ECO:0000256" key="3">
    <source>
        <dbReference type="ARBA" id="ARBA00022801"/>
    </source>
</evidence>
<dbReference type="SUPFAM" id="SSF75005">
    <property type="entry name" value="Arabinanase/levansucrase/invertase"/>
    <property type="match status" value="1"/>
</dbReference>
<evidence type="ECO:0000256" key="2">
    <source>
        <dbReference type="ARBA" id="ARBA00022729"/>
    </source>
</evidence>
<dbReference type="SUPFAM" id="SSF49785">
    <property type="entry name" value="Galactose-binding domain-like"/>
    <property type="match status" value="2"/>
</dbReference>
<name>A0ABY3SDI8_9BACL</name>
<feature type="domain" description="CBM6" evidence="5">
    <location>
        <begin position="348"/>
        <end position="471"/>
    </location>
</feature>
<keyword evidence="4" id="KW-0326">Glycosidase</keyword>
<dbReference type="RefSeq" id="WP_235117821.1">
    <property type="nucleotide sequence ID" value="NZ_CP090978.1"/>
</dbReference>
<dbReference type="InterPro" id="IPR006710">
    <property type="entry name" value="Glyco_hydro_43"/>
</dbReference>
<dbReference type="PROSITE" id="PS51175">
    <property type="entry name" value="CBM6"/>
    <property type="match status" value="2"/>
</dbReference>
<evidence type="ECO:0000313" key="6">
    <source>
        <dbReference type="EMBL" id="UJF31475.1"/>
    </source>
</evidence>
<gene>
    <name evidence="6" type="ORF">L0M14_16780</name>
</gene>
<dbReference type="InterPro" id="IPR000772">
    <property type="entry name" value="Ricin_B_lectin"/>
</dbReference>
<dbReference type="InterPro" id="IPR006584">
    <property type="entry name" value="Cellulose-bd_IV"/>
</dbReference>
<dbReference type="InterPro" id="IPR035992">
    <property type="entry name" value="Ricin_B-like_lectins"/>
</dbReference>
<dbReference type="Gene3D" id="2.115.10.20">
    <property type="entry name" value="Glycosyl hydrolase domain, family 43"/>
    <property type="match status" value="1"/>
</dbReference>
<sequence>MLVGQINLKKMYMVLLATFLLTLMVPFHAFADSIEFHNKLIERRADPFIYKHTDGYYYFMASVPEYDRLELRKSRTITGIKEAAPQVIWTKPATGERNGWIWAPEIHFIDGKWYVYYSASPSSDLAGGQRIYVLENASADPTTGSWVDKGRLMPDLNEFHIDGTYFENNGQKYFAWSGVGTNGNSIYMASMSNAWTVSSSRVLLTEPTLSWERVSSAVNEGPEFIKRNGKVFLTYSSDYCDANYKMGILSAPDTANLLDRASWTKSSQPIFSSNPQGNVFGPGHHSFTRSPDDTQDVIVYHAIDSSSGGCDASRSVRAQTFSWNSDGSPNLSIPVSEGTVMPPPSGENRFEAEYADSIAGLATVMSYSQASNGKDVGYLNNSSSYIQFNQVKVPAAGTYTLTIRYGNGSGKTSTHALSINGGAPITVSYPNLGSWGTFGTVKVNVDLKAGTNTLKLAYYSSYAEVDYVQVDVPSYEAEDATVNHATVLNESGASGNRKVGYVDYSDSYVEFTVNVPSAKTYTLAARYTNGSGTAATQNVTINGSAGYIMDYPNYNESWLTYRMTSIDVVLNQGVNTIRFAKGTSYAELDSITLVPTVASGSVMKLINQSSGKVADVANASTNDGADVRQWSDLNNNAQKFRFDSAGSGYYKITNVGSGKVLDVQNASTADGANVWQWSDLGNDAQKWRLVYVGLGSYKLISKNSGKALDLANADPNNGADIRQWSDNGNKAQVWVLELIP</sequence>
<keyword evidence="3" id="KW-0378">Hydrolase</keyword>
<dbReference type="PANTHER" id="PTHR43817:SF1">
    <property type="entry name" value="HYDROLASE, FAMILY 43, PUTATIVE (AFU_ORTHOLOGUE AFUA_3G01660)-RELATED"/>
    <property type="match status" value="1"/>
</dbReference>
<dbReference type="Gene3D" id="2.80.10.50">
    <property type="match status" value="2"/>
</dbReference>
<evidence type="ECO:0000256" key="4">
    <source>
        <dbReference type="ARBA" id="ARBA00023295"/>
    </source>
</evidence>
<dbReference type="SMART" id="SM00606">
    <property type="entry name" value="CBD_IV"/>
    <property type="match status" value="1"/>
</dbReference>
<dbReference type="InterPro" id="IPR005084">
    <property type="entry name" value="CBM6"/>
</dbReference>
<accession>A0ABY3SDI8</accession>
<proteinExistence type="inferred from homology"/>
<protein>
    <submittedName>
        <fullName evidence="6">Family 43 glycosylhydrolase</fullName>
    </submittedName>
</protein>
<dbReference type="EMBL" id="CP090978">
    <property type="protein sequence ID" value="UJF31475.1"/>
    <property type="molecule type" value="Genomic_DNA"/>
</dbReference>
<dbReference type="Proteomes" id="UP001649230">
    <property type="component" value="Chromosome"/>
</dbReference>
<dbReference type="PANTHER" id="PTHR43817">
    <property type="entry name" value="GLYCOSYL HYDROLASE"/>
    <property type="match status" value="1"/>
</dbReference>
<organism evidence="6 7">
    <name type="scientific">Paenibacillus hexagrammi</name>
    <dbReference type="NCBI Taxonomy" id="2908839"/>
    <lineage>
        <taxon>Bacteria</taxon>
        <taxon>Bacillati</taxon>
        <taxon>Bacillota</taxon>
        <taxon>Bacilli</taxon>
        <taxon>Bacillales</taxon>
        <taxon>Paenibacillaceae</taxon>
        <taxon>Paenibacillus</taxon>
    </lineage>
</organism>
<comment type="similarity">
    <text evidence="1">Belongs to the glycosyl hydrolase 43 family.</text>
</comment>
<dbReference type="InterPro" id="IPR008979">
    <property type="entry name" value="Galactose-bd-like_sf"/>
</dbReference>
<evidence type="ECO:0000259" key="5">
    <source>
        <dbReference type="PROSITE" id="PS51175"/>
    </source>
</evidence>
<dbReference type="Pfam" id="PF14200">
    <property type="entry name" value="RicinB_lectin_2"/>
    <property type="match status" value="2"/>
</dbReference>
<dbReference type="Pfam" id="PF16990">
    <property type="entry name" value="CBM_35"/>
    <property type="match status" value="1"/>
</dbReference>
<keyword evidence="7" id="KW-1185">Reference proteome</keyword>
<dbReference type="InterPro" id="IPR023296">
    <property type="entry name" value="Glyco_hydro_beta-prop_sf"/>
</dbReference>
<dbReference type="PROSITE" id="PS50231">
    <property type="entry name" value="RICIN_B_LECTIN"/>
    <property type="match status" value="1"/>
</dbReference>
<feature type="domain" description="CBM6" evidence="5">
    <location>
        <begin position="473"/>
        <end position="594"/>
    </location>
</feature>
<reference evidence="6 7" key="1">
    <citation type="journal article" date="2024" name="Int. J. Syst. Evol. Microbiol.">
        <title>Paenibacillus hexagrammi sp. nov., a novel bacterium isolated from the gut content of Hexagrammos agrammus.</title>
        <authorList>
            <person name="Jung H.K."/>
            <person name="Kim D.G."/>
            <person name="Zin H."/>
            <person name="Park J."/>
            <person name="Jung H."/>
            <person name="Kim Y.O."/>
            <person name="Kong H.J."/>
            <person name="Kim J.W."/>
            <person name="Kim Y.S."/>
        </authorList>
    </citation>
    <scope>NUCLEOTIDE SEQUENCE [LARGE SCALE GENOMIC DNA]</scope>
    <source>
        <strain evidence="6 7">YPD9-1</strain>
    </source>
</reference>
<dbReference type="CDD" id="cd04081">
    <property type="entry name" value="CBM35_galactosidase-like"/>
    <property type="match status" value="1"/>
</dbReference>
<keyword evidence="2" id="KW-0732">Signal</keyword>
<dbReference type="Gene3D" id="2.60.120.260">
    <property type="entry name" value="Galactose-binding domain-like"/>
    <property type="match status" value="2"/>
</dbReference>
<dbReference type="Pfam" id="PF03422">
    <property type="entry name" value="CBM_6"/>
    <property type="match status" value="1"/>
</dbReference>
<evidence type="ECO:0000313" key="7">
    <source>
        <dbReference type="Proteomes" id="UP001649230"/>
    </source>
</evidence>
<dbReference type="CDD" id="cd00161">
    <property type="entry name" value="beta-trefoil_Ricin-like"/>
    <property type="match status" value="1"/>
</dbReference>
<evidence type="ECO:0000256" key="1">
    <source>
        <dbReference type="ARBA" id="ARBA00009865"/>
    </source>
</evidence>
<dbReference type="Pfam" id="PF04616">
    <property type="entry name" value="Glyco_hydro_43"/>
    <property type="match status" value="1"/>
</dbReference>